<dbReference type="GO" id="GO:0016491">
    <property type="term" value="F:oxidoreductase activity"/>
    <property type="evidence" value="ECO:0007669"/>
    <property type="project" value="InterPro"/>
</dbReference>
<evidence type="ECO:0000256" key="1">
    <source>
        <dbReference type="SAM" id="Phobius"/>
    </source>
</evidence>
<dbReference type="Pfam" id="PF08534">
    <property type="entry name" value="Redoxin"/>
    <property type="match status" value="1"/>
</dbReference>
<dbReference type="AlphaFoldDB" id="A0A0F9XMX0"/>
<dbReference type="Gene3D" id="3.40.30.10">
    <property type="entry name" value="Glutaredoxin"/>
    <property type="match status" value="1"/>
</dbReference>
<dbReference type="PROSITE" id="PS51352">
    <property type="entry name" value="THIOREDOXIN_2"/>
    <property type="match status" value="1"/>
</dbReference>
<proteinExistence type="predicted"/>
<dbReference type="InterPro" id="IPR013740">
    <property type="entry name" value="Redoxin"/>
</dbReference>
<feature type="transmembrane region" description="Helical" evidence="1">
    <location>
        <begin position="151"/>
        <end position="184"/>
    </location>
</feature>
<feature type="transmembrane region" description="Helical" evidence="1">
    <location>
        <begin position="225"/>
        <end position="242"/>
    </location>
</feature>
<gene>
    <name evidence="3" type="ORF">LCGC14_0197170</name>
</gene>
<name>A0A0F9XMX0_9ZZZZ</name>
<dbReference type="SUPFAM" id="SSF52833">
    <property type="entry name" value="Thioredoxin-like"/>
    <property type="match status" value="1"/>
</dbReference>
<dbReference type="InterPro" id="IPR036249">
    <property type="entry name" value="Thioredoxin-like_sf"/>
</dbReference>
<organism evidence="3">
    <name type="scientific">marine sediment metagenome</name>
    <dbReference type="NCBI Taxonomy" id="412755"/>
    <lineage>
        <taxon>unclassified sequences</taxon>
        <taxon>metagenomes</taxon>
        <taxon>ecological metagenomes</taxon>
    </lineage>
</organism>
<feature type="transmembrane region" description="Helical" evidence="1">
    <location>
        <begin position="191"/>
        <end position="213"/>
    </location>
</feature>
<protein>
    <recommendedName>
        <fullName evidence="2">Thioredoxin domain-containing protein</fullName>
    </recommendedName>
</protein>
<evidence type="ECO:0000259" key="2">
    <source>
        <dbReference type="PROSITE" id="PS51352"/>
    </source>
</evidence>
<feature type="transmembrane region" description="Helical" evidence="1">
    <location>
        <begin position="359"/>
        <end position="380"/>
    </location>
</feature>
<reference evidence="3" key="1">
    <citation type="journal article" date="2015" name="Nature">
        <title>Complex archaea that bridge the gap between prokaryotes and eukaryotes.</title>
        <authorList>
            <person name="Spang A."/>
            <person name="Saw J.H."/>
            <person name="Jorgensen S.L."/>
            <person name="Zaremba-Niedzwiedzka K."/>
            <person name="Martijn J."/>
            <person name="Lind A.E."/>
            <person name="van Eijk R."/>
            <person name="Schleper C."/>
            <person name="Guy L."/>
            <person name="Ettema T.J."/>
        </authorList>
    </citation>
    <scope>NUCLEOTIDE SEQUENCE</scope>
</reference>
<accession>A0A0F9XMX0</accession>
<evidence type="ECO:0000313" key="3">
    <source>
        <dbReference type="EMBL" id="KKN93528.1"/>
    </source>
</evidence>
<dbReference type="InterPro" id="IPR013766">
    <property type="entry name" value="Thioredoxin_domain"/>
</dbReference>
<keyword evidence="1" id="KW-0472">Membrane</keyword>
<dbReference type="EMBL" id="LAZR01000085">
    <property type="protein sequence ID" value="KKN93528.1"/>
    <property type="molecule type" value="Genomic_DNA"/>
</dbReference>
<comment type="caution">
    <text evidence="3">The sequence shown here is derived from an EMBL/GenBank/DDBJ whole genome shotgun (WGS) entry which is preliminary data.</text>
</comment>
<keyword evidence="1" id="KW-1133">Transmembrane helix</keyword>
<dbReference type="PROSITE" id="PS51354">
    <property type="entry name" value="GLUTAREDOXIN_2"/>
    <property type="match status" value="1"/>
</dbReference>
<sequence>MFKKFSIFLLPIIVFGSLANFTLAQNSPSKEVNFFYSTTCPYCAQEKIFLEELEKKYSEIEVKKFVISNQENVDLLKEFYQNYEVPPESQGVVPITFIEGRYFTGFSEKIGRDIENYILEFIEDSLQPNESGGPDKKISLPFFGEIDISKFSLLALAVVLGALDGFNVCSLGALILILGLVLVLKSRIKMLIFGGTYILTTAMIYGILILFWYKLFSLLSPYLRIMETLIGLLGIGGGIYLLRQFFKFRKQGPTCEIDDGKGIVSKISLKMKELLKKPGNFFLIVGSIFLFAFIITVVEFPCSAVVPLAFVGILTQSQLPTFQSLIYIAIFIFFYMLDEFIIFLIAVFTSTIWLASGRFVTWATLIGAVVLLLLGVYYLFGIQFLANLIS</sequence>
<keyword evidence="1" id="KW-0812">Transmembrane</keyword>
<feature type="transmembrane region" description="Helical" evidence="1">
    <location>
        <begin position="325"/>
        <end position="347"/>
    </location>
</feature>
<feature type="domain" description="Thioredoxin" evidence="2">
    <location>
        <begin position="1"/>
        <end position="161"/>
    </location>
</feature>
<feature type="transmembrane region" description="Helical" evidence="1">
    <location>
        <begin position="280"/>
        <end position="313"/>
    </location>
</feature>